<gene>
    <name evidence="3" type="ORF">L195_g010175</name>
    <name evidence="2" type="ORF">L195_g025189</name>
</gene>
<comment type="caution">
    <text evidence="2">The sequence shown here is derived from an EMBL/GenBank/DDBJ whole genome shotgun (WGS) entry which is preliminary data.</text>
</comment>
<reference evidence="2 4" key="2">
    <citation type="journal article" date="2017" name="Front. Plant Sci.">
        <title>Gene Classification and Mining of Molecular Markers Useful in Red Clover (Trifolium pratense) Breeding.</title>
        <authorList>
            <person name="Istvanek J."/>
            <person name="Dluhosova J."/>
            <person name="Dluhos P."/>
            <person name="Patkova L."/>
            <person name="Nedelnik J."/>
            <person name="Repkova J."/>
        </authorList>
    </citation>
    <scope>NUCLEOTIDE SEQUENCE [LARGE SCALE GENOMIC DNA]</scope>
    <source>
        <strain evidence="4">cv. Tatra</strain>
        <tissue evidence="2">Young leaves</tissue>
    </source>
</reference>
<feature type="compositionally biased region" description="Polar residues" evidence="1">
    <location>
        <begin position="117"/>
        <end position="136"/>
    </location>
</feature>
<accession>A0A2K3NFS6</accession>
<protein>
    <submittedName>
        <fullName evidence="2">Uncharacterized protein</fullName>
    </submittedName>
</protein>
<evidence type="ECO:0000313" key="2">
    <source>
        <dbReference type="EMBL" id="PNY01886.1"/>
    </source>
</evidence>
<feature type="region of interest" description="Disordered" evidence="1">
    <location>
        <begin position="1"/>
        <end position="162"/>
    </location>
</feature>
<dbReference type="Proteomes" id="UP000236291">
    <property type="component" value="Unassembled WGS sequence"/>
</dbReference>
<reference evidence="2 4" key="1">
    <citation type="journal article" date="2014" name="Am. J. Bot.">
        <title>Genome assembly and annotation for red clover (Trifolium pratense; Fabaceae).</title>
        <authorList>
            <person name="Istvanek J."/>
            <person name="Jaros M."/>
            <person name="Krenek A."/>
            <person name="Repkova J."/>
        </authorList>
    </citation>
    <scope>NUCLEOTIDE SEQUENCE [LARGE SCALE GENOMIC DNA]</scope>
    <source>
        <strain evidence="4">cv. Tatra</strain>
        <tissue evidence="2">Young leaves</tissue>
    </source>
</reference>
<proteinExistence type="predicted"/>
<dbReference type="AlphaFoldDB" id="A0A2K3NFS6"/>
<dbReference type="EMBL" id="ASHM01020656">
    <property type="protein sequence ID" value="PNY01886.1"/>
    <property type="molecule type" value="Genomic_DNA"/>
</dbReference>
<evidence type="ECO:0000256" key="1">
    <source>
        <dbReference type="SAM" id="MobiDB-lite"/>
    </source>
</evidence>
<dbReference type="EMBL" id="ASHM01006129">
    <property type="protein sequence ID" value="PNY13519.1"/>
    <property type="molecule type" value="Genomic_DNA"/>
</dbReference>
<name>A0A2K3NFS6_TRIPR</name>
<sequence length="162" mass="19274">MSARGRESEYAAPRASLERRLRSSPSPEARHKRGDYSADSEKWLEVRHRRRRESRQMDRGQGNSRKTRGSIDRPLSPPRNYFFHDQSRYSSPYARDFEHRGRSRSCYKAEADRQKRYQGSRTIYRSTSRLRFNHSVSGHHPYGWRSRSSNSGARRQQRRKAT</sequence>
<feature type="compositionally biased region" description="Basic and acidic residues" evidence="1">
    <location>
        <begin position="34"/>
        <end position="46"/>
    </location>
</feature>
<evidence type="ECO:0000313" key="3">
    <source>
        <dbReference type="EMBL" id="PNY13519.1"/>
    </source>
</evidence>
<evidence type="ECO:0000313" key="4">
    <source>
        <dbReference type="Proteomes" id="UP000236291"/>
    </source>
</evidence>
<organism evidence="2 4">
    <name type="scientific">Trifolium pratense</name>
    <name type="common">Red clover</name>
    <dbReference type="NCBI Taxonomy" id="57577"/>
    <lineage>
        <taxon>Eukaryota</taxon>
        <taxon>Viridiplantae</taxon>
        <taxon>Streptophyta</taxon>
        <taxon>Embryophyta</taxon>
        <taxon>Tracheophyta</taxon>
        <taxon>Spermatophyta</taxon>
        <taxon>Magnoliopsida</taxon>
        <taxon>eudicotyledons</taxon>
        <taxon>Gunneridae</taxon>
        <taxon>Pentapetalae</taxon>
        <taxon>rosids</taxon>
        <taxon>fabids</taxon>
        <taxon>Fabales</taxon>
        <taxon>Fabaceae</taxon>
        <taxon>Papilionoideae</taxon>
        <taxon>50 kb inversion clade</taxon>
        <taxon>NPAAA clade</taxon>
        <taxon>Hologalegina</taxon>
        <taxon>IRL clade</taxon>
        <taxon>Trifolieae</taxon>
        <taxon>Trifolium</taxon>
    </lineage>
</organism>